<keyword evidence="3" id="KW-1185">Reference proteome</keyword>
<dbReference type="AlphaFoldDB" id="A0A0P6WRZ3"/>
<comment type="caution">
    <text evidence="2">The sequence shown here is derived from an EMBL/GenBank/DDBJ whole genome shotgun (WGS) entry which is preliminary data.</text>
</comment>
<gene>
    <name evidence="2" type="ORF">ADM99_09645</name>
</gene>
<dbReference type="EMBL" id="LGCK01000010">
    <property type="protein sequence ID" value="KPL71712.1"/>
    <property type="molecule type" value="Genomic_DNA"/>
</dbReference>
<dbReference type="InterPro" id="IPR050270">
    <property type="entry name" value="DegV_domain_contain"/>
</dbReference>
<evidence type="ECO:0000256" key="1">
    <source>
        <dbReference type="ARBA" id="ARBA00023121"/>
    </source>
</evidence>
<dbReference type="PANTHER" id="PTHR33434:SF2">
    <property type="entry name" value="FATTY ACID-BINDING PROTEIN TM_1468"/>
    <property type="match status" value="1"/>
</dbReference>
<reference evidence="2 3" key="1">
    <citation type="submission" date="2015-07" db="EMBL/GenBank/DDBJ databases">
        <title>Genome sequence of Leptolinea tardivitalis DSM 16556.</title>
        <authorList>
            <person name="Hemp J."/>
            <person name="Ward L.M."/>
            <person name="Pace L.A."/>
            <person name="Fischer W.W."/>
        </authorList>
    </citation>
    <scope>NUCLEOTIDE SEQUENCE [LARGE SCALE GENOMIC DNA]</scope>
    <source>
        <strain evidence="2 3">YMTK-2</strain>
    </source>
</reference>
<dbReference type="GO" id="GO:0008289">
    <property type="term" value="F:lipid binding"/>
    <property type="evidence" value="ECO:0007669"/>
    <property type="project" value="UniProtKB-KW"/>
</dbReference>
<evidence type="ECO:0008006" key="4">
    <source>
        <dbReference type="Google" id="ProtNLM"/>
    </source>
</evidence>
<dbReference type="InterPro" id="IPR043168">
    <property type="entry name" value="DegV_C"/>
</dbReference>
<dbReference type="SUPFAM" id="SSF82549">
    <property type="entry name" value="DAK1/DegV-like"/>
    <property type="match status" value="1"/>
</dbReference>
<name>A0A0P6WRZ3_9CHLR</name>
<dbReference type="STRING" id="229920.ADM99_09645"/>
<accession>A0A0P6WRZ3</accession>
<dbReference type="RefSeq" id="WP_062420308.1">
    <property type="nucleotide sequence ID" value="NZ_BBYA01000001.1"/>
</dbReference>
<dbReference type="Gene3D" id="3.40.50.10170">
    <property type="match status" value="1"/>
</dbReference>
<evidence type="ECO:0000313" key="3">
    <source>
        <dbReference type="Proteomes" id="UP000050430"/>
    </source>
</evidence>
<dbReference type="InterPro" id="IPR003797">
    <property type="entry name" value="DegV"/>
</dbReference>
<dbReference type="PANTHER" id="PTHR33434">
    <property type="entry name" value="DEGV DOMAIN-CONTAINING PROTEIN DR_1986-RELATED"/>
    <property type="match status" value="1"/>
</dbReference>
<proteinExistence type="predicted"/>
<dbReference type="OrthoDB" id="158324at2"/>
<protein>
    <recommendedName>
        <fullName evidence="4">DegV family EDD domain-containing protein</fullName>
    </recommendedName>
</protein>
<keyword evidence="1" id="KW-0446">Lipid-binding</keyword>
<dbReference type="Gene3D" id="3.30.1180.10">
    <property type="match status" value="1"/>
</dbReference>
<dbReference type="Proteomes" id="UP000050430">
    <property type="component" value="Unassembled WGS sequence"/>
</dbReference>
<sequence>MPPITILTDSAVQTIHKTFPGDDLIQVVPLMPVEGTHPEGYRLLAGTDQEVQSTLQKVSQTSGSIIAILTSGSISAFPNQILKLIKAASAPPRLVMIDTQSIGIGVGFLVEKAAGLALSGRSPADIEQIIREDCSTIYSTMILPDLKPLVPMGLVDAAQANAASILGIHSIFSLEDGLPTPLCKVRSRRAAYEYLVEFIDEFEKFHVIAVVQESKAETGDIQIITDHLLEFFPGTALQVYFPNKAWNFVFGEHSYGLVIVSNER</sequence>
<evidence type="ECO:0000313" key="2">
    <source>
        <dbReference type="EMBL" id="KPL71712.1"/>
    </source>
</evidence>
<dbReference type="Pfam" id="PF02645">
    <property type="entry name" value="DegV"/>
    <property type="match status" value="1"/>
</dbReference>
<organism evidence="2 3">
    <name type="scientific">Leptolinea tardivitalis</name>
    <dbReference type="NCBI Taxonomy" id="229920"/>
    <lineage>
        <taxon>Bacteria</taxon>
        <taxon>Bacillati</taxon>
        <taxon>Chloroflexota</taxon>
        <taxon>Anaerolineae</taxon>
        <taxon>Anaerolineales</taxon>
        <taxon>Anaerolineaceae</taxon>
        <taxon>Leptolinea</taxon>
    </lineage>
</organism>
<dbReference type="PROSITE" id="PS51482">
    <property type="entry name" value="DEGV"/>
    <property type="match status" value="1"/>
</dbReference>